<name>A0A7G7BLJ8_9ACTN</name>
<proteinExistence type="predicted"/>
<evidence type="ECO:0000256" key="1">
    <source>
        <dbReference type="ARBA" id="ARBA00004651"/>
    </source>
</evidence>
<keyword evidence="3 6" id="KW-0812">Transmembrane</keyword>
<dbReference type="GO" id="GO:0005886">
    <property type="term" value="C:plasma membrane"/>
    <property type="evidence" value="ECO:0007669"/>
    <property type="project" value="UniProtKB-SubCell"/>
</dbReference>
<evidence type="ECO:0000256" key="2">
    <source>
        <dbReference type="ARBA" id="ARBA00022475"/>
    </source>
</evidence>
<feature type="transmembrane region" description="Helical" evidence="6">
    <location>
        <begin position="394"/>
        <end position="416"/>
    </location>
</feature>
<dbReference type="RefSeq" id="WP_185299703.1">
    <property type="nucleotide sequence ID" value="NZ_CP045702.1"/>
</dbReference>
<feature type="transmembrane region" description="Helical" evidence="6">
    <location>
        <begin position="49"/>
        <end position="72"/>
    </location>
</feature>
<feature type="transmembrane region" description="Helical" evidence="6">
    <location>
        <begin position="20"/>
        <end position="43"/>
    </location>
</feature>
<feature type="transmembrane region" description="Helical" evidence="6">
    <location>
        <begin position="249"/>
        <end position="267"/>
    </location>
</feature>
<sequence>MPVVRDLRVLLRLRYFRRLLAVRLLSQSADGVYQVALATYVVFSPEKQATPGAIASAMAVLLLPYSFVGPFAGVLLDRWSRRQVFLYGNLLRAVLACCTALLILSSVPAWLFYVSALCVTAVNRFVLAGLSAALPRVVDADRLVVANSLSPTAGTLAATAGGGLAFAVRLLPAGSDAAVVLLGATLYLFSALVSLSLPRRLLGPDADASHLRLREALAVTARGLAAGLRHLAERRDAARALAAMTVMRFCYGALTVMVLMLCRYAWSETESDGLSLLGLALGASAAGFFVAAVTTPWAVGHLGRFGWMALCAGAAAVLEPALGLPFVLGPMLVAAFVLGLVTQGTKIATDTVVQTSVDDAFRGRVFSLYDVLVNIAFVIAAALSALLLPADGRSVTVVTGVAVLYAAVSVAAFRWIRAREAPSGTT</sequence>
<feature type="transmembrane region" description="Helical" evidence="6">
    <location>
        <begin position="84"/>
        <end position="104"/>
    </location>
</feature>
<accession>A0A7G7BLJ8</accession>
<dbReference type="KEGG" id="sfiy:F0344_17715"/>
<feature type="transmembrane region" description="Helical" evidence="6">
    <location>
        <begin position="366"/>
        <end position="388"/>
    </location>
</feature>
<dbReference type="AlphaFoldDB" id="A0A7G7BLJ8"/>
<keyword evidence="4 6" id="KW-1133">Transmembrane helix</keyword>
<dbReference type="PANTHER" id="PTHR23513:SF17">
    <property type="entry name" value="MEMBRANE PROTEIN"/>
    <property type="match status" value="1"/>
</dbReference>
<dbReference type="Proteomes" id="UP000515307">
    <property type="component" value="Chromosome"/>
</dbReference>
<evidence type="ECO:0000313" key="7">
    <source>
        <dbReference type="EMBL" id="QNE76213.1"/>
    </source>
</evidence>
<keyword evidence="8" id="KW-1185">Reference proteome</keyword>
<feature type="transmembrane region" description="Helical" evidence="6">
    <location>
        <begin position="273"/>
        <end position="293"/>
    </location>
</feature>
<dbReference type="Pfam" id="PF07690">
    <property type="entry name" value="MFS_1"/>
    <property type="match status" value="1"/>
</dbReference>
<dbReference type="SUPFAM" id="SSF103473">
    <property type="entry name" value="MFS general substrate transporter"/>
    <property type="match status" value="1"/>
</dbReference>
<dbReference type="PANTHER" id="PTHR23513">
    <property type="entry name" value="INTEGRAL MEMBRANE EFFLUX PROTEIN-RELATED"/>
    <property type="match status" value="1"/>
</dbReference>
<feature type="transmembrane region" description="Helical" evidence="6">
    <location>
        <begin position="177"/>
        <end position="197"/>
    </location>
</feature>
<reference evidence="8" key="1">
    <citation type="submission" date="2019-10" db="EMBL/GenBank/DDBJ databases">
        <title>Antimicrobial potential of Antarctic Bacteria.</title>
        <authorList>
            <person name="Benaud N."/>
            <person name="Edwards R.J."/>
            <person name="Ferrari B.C."/>
        </authorList>
    </citation>
    <scope>NUCLEOTIDE SEQUENCE [LARGE SCALE GENOMIC DNA]</scope>
    <source>
        <strain evidence="8">NBSH44</strain>
    </source>
</reference>
<dbReference type="Gene3D" id="1.20.1250.20">
    <property type="entry name" value="MFS general substrate transporter like domains"/>
    <property type="match status" value="1"/>
</dbReference>
<evidence type="ECO:0000256" key="4">
    <source>
        <dbReference type="ARBA" id="ARBA00022989"/>
    </source>
</evidence>
<evidence type="ECO:0000256" key="5">
    <source>
        <dbReference type="ARBA" id="ARBA00023136"/>
    </source>
</evidence>
<protein>
    <submittedName>
        <fullName evidence="7">MFS transporter</fullName>
    </submittedName>
</protein>
<dbReference type="EMBL" id="CP045702">
    <property type="protein sequence ID" value="QNE76213.1"/>
    <property type="molecule type" value="Genomic_DNA"/>
</dbReference>
<evidence type="ECO:0000256" key="3">
    <source>
        <dbReference type="ARBA" id="ARBA00022692"/>
    </source>
</evidence>
<organism evidence="7 8">
    <name type="scientific">Streptomyces finlayi</name>
    <dbReference type="NCBI Taxonomy" id="67296"/>
    <lineage>
        <taxon>Bacteria</taxon>
        <taxon>Bacillati</taxon>
        <taxon>Actinomycetota</taxon>
        <taxon>Actinomycetes</taxon>
        <taxon>Kitasatosporales</taxon>
        <taxon>Streptomycetaceae</taxon>
        <taxon>Streptomyces</taxon>
    </lineage>
</organism>
<evidence type="ECO:0000313" key="8">
    <source>
        <dbReference type="Proteomes" id="UP000515307"/>
    </source>
</evidence>
<dbReference type="CDD" id="cd06173">
    <property type="entry name" value="MFS_MefA_like"/>
    <property type="match status" value="1"/>
</dbReference>
<dbReference type="GO" id="GO:0022857">
    <property type="term" value="F:transmembrane transporter activity"/>
    <property type="evidence" value="ECO:0007669"/>
    <property type="project" value="InterPro"/>
</dbReference>
<dbReference type="InterPro" id="IPR011701">
    <property type="entry name" value="MFS"/>
</dbReference>
<comment type="subcellular location">
    <subcellularLocation>
        <location evidence="1">Cell membrane</location>
        <topology evidence="1">Multi-pass membrane protein</topology>
    </subcellularLocation>
</comment>
<feature type="transmembrane region" description="Helical" evidence="6">
    <location>
        <begin position="328"/>
        <end position="345"/>
    </location>
</feature>
<gene>
    <name evidence="7" type="ORF">F0344_17715</name>
</gene>
<keyword evidence="2" id="KW-1003">Cell membrane</keyword>
<feature type="transmembrane region" description="Helical" evidence="6">
    <location>
        <begin position="144"/>
        <end position="171"/>
    </location>
</feature>
<evidence type="ECO:0000256" key="6">
    <source>
        <dbReference type="SAM" id="Phobius"/>
    </source>
</evidence>
<keyword evidence="5 6" id="KW-0472">Membrane</keyword>
<dbReference type="InterPro" id="IPR036259">
    <property type="entry name" value="MFS_trans_sf"/>
</dbReference>